<evidence type="ECO:0000256" key="7">
    <source>
        <dbReference type="ARBA" id="ARBA00035545"/>
    </source>
</evidence>
<comment type="similarity">
    <text evidence="2">Belongs to the mitochondrion-specific ribosomal protein mL49 family.</text>
</comment>
<keyword evidence="3 9" id="KW-0689">Ribosomal protein</keyword>
<sequence length="194" mass="22803">MATVLRSHCAFARLFGGKRGQILYNVIDFGIKSTPESLSVISISKKYSNYAHSPFVTRVKERYNYEVVEKPPEWTYVKRLLPFETIPAISPKDNYPSGYIPPQEEARNLPYFIPRNKNHYLPIYLDITFRGMRKISIIKKIDGDIWLLNDEIKSYLKKKHNRYVETRVHEMGRFIEVKGDYVNALKDWAYSKGF</sequence>
<dbReference type="Proteomes" id="UP001652740">
    <property type="component" value="Unplaced"/>
</dbReference>
<evidence type="ECO:0000256" key="6">
    <source>
        <dbReference type="ARBA" id="ARBA00035191"/>
    </source>
</evidence>
<protein>
    <recommendedName>
        <fullName evidence="6">Large ribosomal subunit protein mL49</fullName>
    </recommendedName>
    <alternativeName>
        <fullName evidence="7">39S ribosomal protein L49, mitochondrial</fullName>
    </alternativeName>
</protein>
<dbReference type="GO" id="GO:0006412">
    <property type="term" value="P:translation"/>
    <property type="evidence" value="ECO:0007669"/>
    <property type="project" value="InterPro"/>
</dbReference>
<reference evidence="9" key="1">
    <citation type="submission" date="2025-08" db="UniProtKB">
        <authorList>
            <consortium name="RefSeq"/>
        </authorList>
    </citation>
    <scope>IDENTIFICATION</scope>
    <source>
        <tissue evidence="9">Whole larvae</tissue>
    </source>
</reference>
<dbReference type="InterPro" id="IPR007740">
    <property type="entry name" value="Ribosomal_mL49"/>
</dbReference>
<dbReference type="PANTHER" id="PTHR13477:SF0">
    <property type="entry name" value="LARGE RIBOSOMAL SUBUNIT PROTEIN ML49"/>
    <property type="match status" value="1"/>
</dbReference>
<evidence type="ECO:0000256" key="2">
    <source>
        <dbReference type="ARBA" id="ARBA00005677"/>
    </source>
</evidence>
<dbReference type="Gene3D" id="3.30.780.10">
    <property type="entry name" value="SUI1-like domain"/>
    <property type="match status" value="1"/>
</dbReference>
<evidence type="ECO:0000256" key="5">
    <source>
        <dbReference type="ARBA" id="ARBA00023274"/>
    </source>
</evidence>
<organism evidence="8 9">
    <name type="scientific">Galleria mellonella</name>
    <name type="common">Greater wax moth</name>
    <dbReference type="NCBI Taxonomy" id="7137"/>
    <lineage>
        <taxon>Eukaryota</taxon>
        <taxon>Metazoa</taxon>
        <taxon>Ecdysozoa</taxon>
        <taxon>Arthropoda</taxon>
        <taxon>Hexapoda</taxon>
        <taxon>Insecta</taxon>
        <taxon>Pterygota</taxon>
        <taxon>Neoptera</taxon>
        <taxon>Endopterygota</taxon>
        <taxon>Lepidoptera</taxon>
        <taxon>Glossata</taxon>
        <taxon>Ditrysia</taxon>
        <taxon>Pyraloidea</taxon>
        <taxon>Pyralidae</taxon>
        <taxon>Galleriinae</taxon>
        <taxon>Galleria</taxon>
    </lineage>
</organism>
<dbReference type="GeneID" id="113512913"/>
<dbReference type="InParanoid" id="A0A6J1WGI0"/>
<comment type="subcellular location">
    <subcellularLocation>
        <location evidence="1">Mitochondrion</location>
    </subcellularLocation>
</comment>
<name>A0A6J1WGI0_GALME</name>
<keyword evidence="8" id="KW-1185">Reference proteome</keyword>
<evidence type="ECO:0000256" key="3">
    <source>
        <dbReference type="ARBA" id="ARBA00022980"/>
    </source>
</evidence>
<evidence type="ECO:0000256" key="1">
    <source>
        <dbReference type="ARBA" id="ARBA00004173"/>
    </source>
</evidence>
<dbReference type="RefSeq" id="XP_026752674.2">
    <property type="nucleotide sequence ID" value="XM_026896873.3"/>
</dbReference>
<keyword evidence="4" id="KW-0496">Mitochondrion</keyword>
<accession>A0A6J1WGI0</accession>
<dbReference type="FunCoup" id="A0A6J1WGI0">
    <property type="interactions" value="1269"/>
</dbReference>
<evidence type="ECO:0000313" key="8">
    <source>
        <dbReference type="Proteomes" id="UP001652740"/>
    </source>
</evidence>
<dbReference type="PANTHER" id="PTHR13477">
    <property type="entry name" value="MITOCHONDRIAL 39S RIBOSOMAL PROTEIN L49"/>
    <property type="match status" value="1"/>
</dbReference>
<dbReference type="KEGG" id="gmw:113512913"/>
<dbReference type="Pfam" id="PF05046">
    <property type="entry name" value="Img2"/>
    <property type="match status" value="1"/>
</dbReference>
<proteinExistence type="inferred from homology"/>
<evidence type="ECO:0000256" key="4">
    <source>
        <dbReference type="ARBA" id="ARBA00023128"/>
    </source>
</evidence>
<gene>
    <name evidence="9" type="primary">LOC113512913</name>
</gene>
<dbReference type="GO" id="GO:0005762">
    <property type="term" value="C:mitochondrial large ribosomal subunit"/>
    <property type="evidence" value="ECO:0007669"/>
    <property type="project" value="TreeGrafter"/>
</dbReference>
<dbReference type="GO" id="GO:0003735">
    <property type="term" value="F:structural constituent of ribosome"/>
    <property type="evidence" value="ECO:0007669"/>
    <property type="project" value="InterPro"/>
</dbReference>
<dbReference type="AlphaFoldDB" id="A0A6J1WGI0"/>
<keyword evidence="5" id="KW-0687">Ribonucleoprotein</keyword>
<evidence type="ECO:0000313" key="9">
    <source>
        <dbReference type="RefSeq" id="XP_026752674.2"/>
    </source>
</evidence>